<keyword evidence="3" id="KW-1185">Reference proteome</keyword>
<dbReference type="STRING" id="1156394.T0R0R2"/>
<reference evidence="2 3" key="1">
    <citation type="submission" date="2012-04" db="EMBL/GenBank/DDBJ databases">
        <title>The Genome Sequence of Saprolegnia declina VS20.</title>
        <authorList>
            <consortium name="The Broad Institute Genome Sequencing Platform"/>
            <person name="Russ C."/>
            <person name="Nusbaum C."/>
            <person name="Tyler B."/>
            <person name="van West P."/>
            <person name="Dieguez-Uribeondo J."/>
            <person name="de Bruijn I."/>
            <person name="Tripathy S."/>
            <person name="Jiang R."/>
            <person name="Young S.K."/>
            <person name="Zeng Q."/>
            <person name="Gargeya S."/>
            <person name="Fitzgerald M."/>
            <person name="Haas B."/>
            <person name="Abouelleil A."/>
            <person name="Alvarado L."/>
            <person name="Arachchi H.M."/>
            <person name="Berlin A."/>
            <person name="Chapman S.B."/>
            <person name="Goldberg J."/>
            <person name="Griggs A."/>
            <person name="Gujja S."/>
            <person name="Hansen M."/>
            <person name="Howarth C."/>
            <person name="Imamovic A."/>
            <person name="Larimer J."/>
            <person name="McCowen C."/>
            <person name="Montmayeur A."/>
            <person name="Murphy C."/>
            <person name="Neiman D."/>
            <person name="Pearson M."/>
            <person name="Priest M."/>
            <person name="Roberts A."/>
            <person name="Saif S."/>
            <person name="Shea T."/>
            <person name="Sisk P."/>
            <person name="Sykes S."/>
            <person name="Wortman J."/>
            <person name="Nusbaum C."/>
            <person name="Birren B."/>
        </authorList>
    </citation>
    <scope>NUCLEOTIDE SEQUENCE [LARGE SCALE GENOMIC DNA]</scope>
    <source>
        <strain evidence="2 3">VS20</strain>
    </source>
</reference>
<dbReference type="PANTHER" id="PTHR31827">
    <property type="entry name" value="EMB|CAB89363.1"/>
    <property type="match status" value="1"/>
</dbReference>
<dbReference type="EMBL" id="JH767136">
    <property type="protein sequence ID" value="EQC40521.1"/>
    <property type="molecule type" value="Genomic_DNA"/>
</dbReference>
<evidence type="ECO:0000256" key="1">
    <source>
        <dbReference type="SAM" id="MobiDB-lite"/>
    </source>
</evidence>
<dbReference type="InParanoid" id="T0R0R2"/>
<dbReference type="RefSeq" id="XP_008606220.1">
    <property type="nucleotide sequence ID" value="XM_008607998.1"/>
</dbReference>
<dbReference type="OrthoDB" id="71706at2759"/>
<dbReference type="PANTHER" id="PTHR31827:SF1">
    <property type="entry name" value="EMB|CAB89363.1"/>
    <property type="match status" value="1"/>
</dbReference>
<dbReference type="OMA" id="HQFARSH"/>
<evidence type="ECO:0000313" key="2">
    <source>
        <dbReference type="EMBL" id="EQC40521.1"/>
    </source>
</evidence>
<feature type="compositionally biased region" description="Acidic residues" evidence="1">
    <location>
        <begin position="168"/>
        <end position="177"/>
    </location>
</feature>
<accession>T0R0R2</accession>
<name>T0R0R2_SAPDV</name>
<proteinExistence type="predicted"/>
<dbReference type="Proteomes" id="UP000030762">
    <property type="component" value="Unassembled WGS sequence"/>
</dbReference>
<feature type="region of interest" description="Disordered" evidence="1">
    <location>
        <begin position="162"/>
        <end position="184"/>
    </location>
</feature>
<protein>
    <submittedName>
        <fullName evidence="2">Uncharacterized protein</fullName>
    </submittedName>
</protein>
<dbReference type="AlphaFoldDB" id="T0R0R2"/>
<evidence type="ECO:0000313" key="3">
    <source>
        <dbReference type="Proteomes" id="UP000030762"/>
    </source>
</evidence>
<gene>
    <name evidence="2" type="ORF">SDRG_02411</name>
</gene>
<sequence length="184" mass="19812">MTTSPLKYRVCVVEGCDRFAKLHGTCLAHVRSKTTTTMSMSEPRIVLPAFASLMAAPVRRPLVASPLYAAPKKRPVCVRLKNRNRQCAGDGCLAYARRGGYCTKHGGGRKCTIQGCSTTAQAYGICRLHGGGARCKARGCHQFARSHGVCGQHYAADESATDAMLATTDEDEDDDDDSSVRLKA</sequence>
<dbReference type="VEuPathDB" id="FungiDB:SDRG_02411"/>
<dbReference type="GeneID" id="19943138"/>
<organism evidence="2 3">
    <name type="scientific">Saprolegnia diclina (strain VS20)</name>
    <dbReference type="NCBI Taxonomy" id="1156394"/>
    <lineage>
        <taxon>Eukaryota</taxon>
        <taxon>Sar</taxon>
        <taxon>Stramenopiles</taxon>
        <taxon>Oomycota</taxon>
        <taxon>Saprolegniomycetes</taxon>
        <taxon>Saprolegniales</taxon>
        <taxon>Saprolegniaceae</taxon>
        <taxon>Saprolegnia</taxon>
    </lineage>
</organism>